<evidence type="ECO:0000256" key="1">
    <source>
        <dbReference type="ARBA" id="ARBA00005189"/>
    </source>
</evidence>
<dbReference type="EMBL" id="RJVA01000009">
    <property type="protein sequence ID" value="ROR02965.1"/>
    <property type="molecule type" value="Genomic_DNA"/>
</dbReference>
<dbReference type="PANTHER" id="PTHR10434:SF11">
    <property type="entry name" value="1-ACYL-SN-GLYCEROL-3-PHOSPHATE ACYLTRANSFERASE"/>
    <property type="match status" value="1"/>
</dbReference>
<dbReference type="Proteomes" id="UP000276223">
    <property type="component" value="Unassembled WGS sequence"/>
</dbReference>
<dbReference type="AlphaFoldDB" id="A0A3N1VJI9"/>
<dbReference type="RefSeq" id="WP_123288768.1">
    <property type="nucleotide sequence ID" value="NZ_RJVA01000009.1"/>
</dbReference>
<protein>
    <submittedName>
        <fullName evidence="5">1-acyl-sn-glycerol-3-phosphate acyltransferase</fullName>
    </submittedName>
</protein>
<dbReference type="GO" id="GO:0006654">
    <property type="term" value="P:phosphatidic acid biosynthetic process"/>
    <property type="evidence" value="ECO:0007669"/>
    <property type="project" value="TreeGrafter"/>
</dbReference>
<dbReference type="SMART" id="SM00563">
    <property type="entry name" value="PlsC"/>
    <property type="match status" value="1"/>
</dbReference>
<dbReference type="InterPro" id="IPR002123">
    <property type="entry name" value="Plipid/glycerol_acylTrfase"/>
</dbReference>
<dbReference type="PANTHER" id="PTHR10434">
    <property type="entry name" value="1-ACYL-SN-GLYCEROL-3-PHOSPHATE ACYLTRANSFERASE"/>
    <property type="match status" value="1"/>
</dbReference>
<keyword evidence="2 5" id="KW-0808">Transferase</keyword>
<keyword evidence="3 5" id="KW-0012">Acyltransferase</keyword>
<comment type="pathway">
    <text evidence="1">Lipid metabolism.</text>
</comment>
<dbReference type="OrthoDB" id="9799237at2"/>
<proteinExistence type="predicted"/>
<evidence type="ECO:0000313" key="6">
    <source>
        <dbReference type="Proteomes" id="UP000276223"/>
    </source>
</evidence>
<evidence type="ECO:0000259" key="4">
    <source>
        <dbReference type="SMART" id="SM00563"/>
    </source>
</evidence>
<dbReference type="CDD" id="cd07989">
    <property type="entry name" value="LPLAT_AGPAT-like"/>
    <property type="match status" value="1"/>
</dbReference>
<accession>A0A3N1VJI9</accession>
<dbReference type="GO" id="GO:0003841">
    <property type="term" value="F:1-acylglycerol-3-phosphate O-acyltransferase activity"/>
    <property type="evidence" value="ECO:0007669"/>
    <property type="project" value="TreeGrafter"/>
</dbReference>
<gene>
    <name evidence="5" type="ORF">EDC27_0219</name>
</gene>
<organism evidence="5 6">
    <name type="scientific">Desulfosoma caldarium</name>
    <dbReference type="NCBI Taxonomy" id="610254"/>
    <lineage>
        <taxon>Bacteria</taxon>
        <taxon>Pseudomonadati</taxon>
        <taxon>Thermodesulfobacteriota</taxon>
        <taxon>Syntrophobacteria</taxon>
        <taxon>Syntrophobacterales</taxon>
        <taxon>Syntrophobacteraceae</taxon>
        <taxon>Desulfosoma</taxon>
    </lineage>
</organism>
<dbReference type="SUPFAM" id="SSF69593">
    <property type="entry name" value="Glycerol-3-phosphate (1)-acyltransferase"/>
    <property type="match status" value="1"/>
</dbReference>
<sequence length="232" mass="26476">MNPYQLALWAMVRPPYRWFLAPQVSGVENVAKAAGKAREENKGLLLVANHISAWDPMFICAVLEFHVLRDLGTVTFLGKRELFDRPWKRWFMNRLGCVNIRERSVVRRVIRGLRQGNVYFLFPEGCVSSDGRMGQDLGAVRFFAKHGSFVVLPIRLHGIWGGFRKDWRNIVAGRRRLRVAFGEPVLVEKGDRRHLDAMALIRDVTFGPESAPQWVPFGATLCRGVPSFVDQT</sequence>
<dbReference type="Pfam" id="PF01553">
    <property type="entry name" value="Acyltransferase"/>
    <property type="match status" value="1"/>
</dbReference>
<evidence type="ECO:0000256" key="3">
    <source>
        <dbReference type="ARBA" id="ARBA00023315"/>
    </source>
</evidence>
<reference evidence="5 6" key="1">
    <citation type="submission" date="2018-11" db="EMBL/GenBank/DDBJ databases">
        <title>Genomic Encyclopedia of Type Strains, Phase IV (KMG-IV): sequencing the most valuable type-strain genomes for metagenomic binning, comparative biology and taxonomic classification.</title>
        <authorList>
            <person name="Goeker M."/>
        </authorList>
    </citation>
    <scope>NUCLEOTIDE SEQUENCE [LARGE SCALE GENOMIC DNA]</scope>
    <source>
        <strain evidence="5 6">DSM 22027</strain>
    </source>
</reference>
<keyword evidence="6" id="KW-1185">Reference proteome</keyword>
<evidence type="ECO:0000256" key="2">
    <source>
        <dbReference type="ARBA" id="ARBA00022679"/>
    </source>
</evidence>
<comment type="caution">
    <text evidence="5">The sequence shown here is derived from an EMBL/GenBank/DDBJ whole genome shotgun (WGS) entry which is preliminary data.</text>
</comment>
<evidence type="ECO:0000313" key="5">
    <source>
        <dbReference type="EMBL" id="ROR02965.1"/>
    </source>
</evidence>
<feature type="domain" description="Phospholipid/glycerol acyltransferase" evidence="4">
    <location>
        <begin position="44"/>
        <end position="159"/>
    </location>
</feature>
<name>A0A3N1VJI9_9BACT</name>